<dbReference type="STRING" id="1244108.SAMN05444004_11991"/>
<comment type="similarity">
    <text evidence="2">Belongs to the CorA metal ion transporter (MIT) (TC 1.A.35) family.</text>
</comment>
<proteinExistence type="inferred from homology"/>
<dbReference type="InterPro" id="IPR002523">
    <property type="entry name" value="MgTranspt_CorA/ZnTranspt_ZntB"/>
</dbReference>
<evidence type="ECO:0000256" key="8">
    <source>
        <dbReference type="ARBA" id="ARBA00022989"/>
    </source>
</evidence>
<evidence type="ECO:0000256" key="11">
    <source>
        <dbReference type="SAM" id="Phobius"/>
    </source>
</evidence>
<evidence type="ECO:0000256" key="9">
    <source>
        <dbReference type="ARBA" id="ARBA00023065"/>
    </source>
</evidence>
<dbReference type="Gene3D" id="3.30.460.20">
    <property type="entry name" value="CorA soluble domain-like"/>
    <property type="match status" value="1"/>
</dbReference>
<keyword evidence="10 11" id="KW-0472">Membrane</keyword>
<dbReference type="PANTHER" id="PTHR46494:SF3">
    <property type="entry name" value="ZINC TRANSPORT PROTEIN ZNTB"/>
    <property type="match status" value="1"/>
</dbReference>
<evidence type="ECO:0000313" key="13">
    <source>
        <dbReference type="Proteomes" id="UP000198914"/>
    </source>
</evidence>
<gene>
    <name evidence="12" type="ORF">SAMN05444004_11991</name>
</gene>
<evidence type="ECO:0000256" key="4">
    <source>
        <dbReference type="ARBA" id="ARBA00022475"/>
    </source>
</evidence>
<dbReference type="GO" id="GO:0015095">
    <property type="term" value="F:magnesium ion transmembrane transporter activity"/>
    <property type="evidence" value="ECO:0007669"/>
    <property type="project" value="TreeGrafter"/>
</dbReference>
<keyword evidence="13" id="KW-1185">Reference proteome</keyword>
<protein>
    <submittedName>
        <fullName evidence="12">Zinc transporter</fullName>
    </submittedName>
</protein>
<dbReference type="OrthoDB" id="9803484at2"/>
<dbReference type="GO" id="GO:0015087">
    <property type="term" value="F:cobalt ion transmembrane transporter activity"/>
    <property type="evidence" value="ECO:0007669"/>
    <property type="project" value="TreeGrafter"/>
</dbReference>
<evidence type="ECO:0000256" key="7">
    <source>
        <dbReference type="ARBA" id="ARBA00022833"/>
    </source>
</evidence>
<organism evidence="12 13">
    <name type="scientific">Jannaschia faecimaris</name>
    <dbReference type="NCBI Taxonomy" id="1244108"/>
    <lineage>
        <taxon>Bacteria</taxon>
        <taxon>Pseudomonadati</taxon>
        <taxon>Pseudomonadota</taxon>
        <taxon>Alphaproteobacteria</taxon>
        <taxon>Rhodobacterales</taxon>
        <taxon>Roseobacteraceae</taxon>
        <taxon>Jannaschia</taxon>
    </lineage>
</organism>
<dbReference type="Gene3D" id="1.20.58.340">
    <property type="entry name" value="Magnesium transport protein CorA, transmembrane region"/>
    <property type="match status" value="2"/>
</dbReference>
<keyword evidence="7" id="KW-0862">Zinc</keyword>
<evidence type="ECO:0000256" key="3">
    <source>
        <dbReference type="ARBA" id="ARBA00022448"/>
    </source>
</evidence>
<dbReference type="Pfam" id="PF01544">
    <property type="entry name" value="CorA"/>
    <property type="match status" value="1"/>
</dbReference>
<dbReference type="PANTHER" id="PTHR46494">
    <property type="entry name" value="CORA FAMILY METAL ION TRANSPORTER (EUROFUNG)"/>
    <property type="match status" value="1"/>
</dbReference>
<keyword evidence="4" id="KW-1003">Cell membrane</keyword>
<dbReference type="GO" id="GO:0005886">
    <property type="term" value="C:plasma membrane"/>
    <property type="evidence" value="ECO:0007669"/>
    <property type="project" value="UniProtKB-SubCell"/>
</dbReference>
<dbReference type="SUPFAM" id="SSF144083">
    <property type="entry name" value="Magnesium transport protein CorA, transmembrane region"/>
    <property type="match status" value="1"/>
</dbReference>
<dbReference type="InterPro" id="IPR045863">
    <property type="entry name" value="CorA_TM1_TM2"/>
</dbReference>
<sequence length="334" mass="36881">MTHGNSDLYHGFVLSGDRKGTELIDPALGEALEGPELAWAHLPFDPEQPQNALAWLEAHVPGLDQPTRRALTGETTRPRALASGQGLLVILRGVNLNPGQLPQDMVSCRLYLDARRIVSLSRRPLRSVASLADKTRAQRGPETPGAFLHDLGEELILRIEDVLERLEDDTDLLEDRVAEPRIDGATATQARNEAARLRRMVLGLRRHIAPQRDALFAAVAQMPDLIGKSDRRRLLEVQERHQRAVEELDTLAGRLTLVRDEIKAEQDDRTNRNLYLLSVVSALFLPLGFLTGLLGVNVGGIPGSDSPLGFAIFCVILTGVFVVQVLVLRSLRRL</sequence>
<keyword evidence="9" id="KW-0406">Ion transport</keyword>
<dbReference type="EMBL" id="FNPX01000019">
    <property type="protein sequence ID" value="SDZ53562.1"/>
    <property type="molecule type" value="Genomic_DNA"/>
</dbReference>
<keyword evidence="8 11" id="KW-1133">Transmembrane helix</keyword>
<dbReference type="RefSeq" id="WP_092647573.1">
    <property type="nucleotide sequence ID" value="NZ_FNPX01000019.1"/>
</dbReference>
<dbReference type="InterPro" id="IPR045861">
    <property type="entry name" value="CorA_cytoplasmic_dom"/>
</dbReference>
<feature type="transmembrane region" description="Helical" evidence="11">
    <location>
        <begin position="274"/>
        <end position="296"/>
    </location>
</feature>
<dbReference type="GO" id="GO:0000287">
    <property type="term" value="F:magnesium ion binding"/>
    <property type="evidence" value="ECO:0007669"/>
    <property type="project" value="TreeGrafter"/>
</dbReference>
<name>A0A1H3TTT7_9RHOB</name>
<evidence type="ECO:0000256" key="6">
    <source>
        <dbReference type="ARBA" id="ARBA00022692"/>
    </source>
</evidence>
<keyword evidence="5" id="KW-0997">Cell inner membrane</keyword>
<keyword evidence="6 11" id="KW-0812">Transmembrane</keyword>
<dbReference type="SUPFAM" id="SSF143865">
    <property type="entry name" value="CorA soluble domain-like"/>
    <property type="match status" value="1"/>
</dbReference>
<evidence type="ECO:0000256" key="5">
    <source>
        <dbReference type="ARBA" id="ARBA00022519"/>
    </source>
</evidence>
<keyword evidence="3" id="KW-0813">Transport</keyword>
<evidence type="ECO:0000256" key="2">
    <source>
        <dbReference type="ARBA" id="ARBA00009765"/>
    </source>
</evidence>
<comment type="subcellular location">
    <subcellularLocation>
        <location evidence="1">Cell membrane</location>
        <topology evidence="1">Multi-pass membrane protein</topology>
    </subcellularLocation>
</comment>
<dbReference type="Proteomes" id="UP000198914">
    <property type="component" value="Unassembled WGS sequence"/>
</dbReference>
<feature type="transmembrane region" description="Helical" evidence="11">
    <location>
        <begin position="308"/>
        <end position="328"/>
    </location>
</feature>
<evidence type="ECO:0000313" key="12">
    <source>
        <dbReference type="EMBL" id="SDZ53562.1"/>
    </source>
</evidence>
<reference evidence="13" key="1">
    <citation type="submission" date="2016-10" db="EMBL/GenBank/DDBJ databases">
        <authorList>
            <person name="Varghese N."/>
            <person name="Submissions S."/>
        </authorList>
    </citation>
    <scope>NUCLEOTIDE SEQUENCE [LARGE SCALE GENOMIC DNA]</scope>
    <source>
        <strain evidence="13">DSM 100420</strain>
    </source>
</reference>
<dbReference type="CDD" id="cd12833">
    <property type="entry name" value="ZntB-like_1"/>
    <property type="match status" value="1"/>
</dbReference>
<evidence type="ECO:0000256" key="10">
    <source>
        <dbReference type="ARBA" id="ARBA00023136"/>
    </source>
</evidence>
<evidence type="ECO:0000256" key="1">
    <source>
        <dbReference type="ARBA" id="ARBA00004651"/>
    </source>
</evidence>
<dbReference type="GO" id="GO:0050897">
    <property type="term" value="F:cobalt ion binding"/>
    <property type="evidence" value="ECO:0007669"/>
    <property type="project" value="TreeGrafter"/>
</dbReference>
<dbReference type="AlphaFoldDB" id="A0A1H3TTT7"/>
<accession>A0A1H3TTT7</accession>